<gene>
    <name evidence="2" type="ORF">E6C50_03830</name>
</gene>
<accession>A0A4S4A4E9</accession>
<dbReference type="InterPro" id="IPR046526">
    <property type="entry name" value="DUF6591"/>
</dbReference>
<evidence type="ECO:0000313" key="2">
    <source>
        <dbReference type="EMBL" id="THF53342.1"/>
    </source>
</evidence>
<sequence>MNIKKSHLTLIAALAISLTSCKNNKTEEETSLDEVTTTYETPVSETDENTIEVAATSTDENATDAYLKSYEEFVDQYIILMEDAKSGDASAMTKYVEYMEKATDLSQKMEKSENEMTPAQMTKFLKIQAKLTQAISDMN</sequence>
<proteinExistence type="predicted"/>
<dbReference type="AlphaFoldDB" id="A0A4S4A4E9"/>
<protein>
    <recommendedName>
        <fullName evidence="1">DUF6591 domain-containing protein</fullName>
    </recommendedName>
</protein>
<evidence type="ECO:0000313" key="3">
    <source>
        <dbReference type="Proteomes" id="UP000307507"/>
    </source>
</evidence>
<organism evidence="2 3">
    <name type="scientific">Flavobacterium supellecticarium</name>
    <dbReference type="NCBI Taxonomy" id="2565924"/>
    <lineage>
        <taxon>Bacteria</taxon>
        <taxon>Pseudomonadati</taxon>
        <taxon>Bacteroidota</taxon>
        <taxon>Flavobacteriia</taxon>
        <taxon>Flavobacteriales</taxon>
        <taxon>Flavobacteriaceae</taxon>
        <taxon>Flavobacterium</taxon>
    </lineage>
</organism>
<dbReference type="Pfam" id="PF20234">
    <property type="entry name" value="DUF6591"/>
    <property type="match status" value="1"/>
</dbReference>
<reference evidence="2 3" key="1">
    <citation type="submission" date="2019-04" db="EMBL/GenBank/DDBJ databases">
        <title>Flavobacterium sp. nov. isolated from construction timber.</title>
        <authorList>
            <person name="Lin S.-Y."/>
            <person name="Chang C.-T."/>
            <person name="Young C.-C."/>
        </authorList>
    </citation>
    <scope>NUCLEOTIDE SEQUENCE [LARGE SCALE GENOMIC DNA]</scope>
    <source>
        <strain evidence="2 3">CC-CTC003</strain>
    </source>
</reference>
<dbReference type="OrthoDB" id="1376017at2"/>
<evidence type="ECO:0000259" key="1">
    <source>
        <dbReference type="Pfam" id="PF20234"/>
    </source>
</evidence>
<dbReference type="EMBL" id="SSNZ01000001">
    <property type="protein sequence ID" value="THF53342.1"/>
    <property type="molecule type" value="Genomic_DNA"/>
</dbReference>
<dbReference type="Proteomes" id="UP000307507">
    <property type="component" value="Unassembled WGS sequence"/>
</dbReference>
<dbReference type="PROSITE" id="PS51257">
    <property type="entry name" value="PROKAR_LIPOPROTEIN"/>
    <property type="match status" value="1"/>
</dbReference>
<dbReference type="RefSeq" id="WP_136401865.1">
    <property type="nucleotide sequence ID" value="NZ_SSNZ01000001.1"/>
</dbReference>
<name>A0A4S4A4E9_9FLAO</name>
<feature type="domain" description="DUF6591" evidence="1">
    <location>
        <begin position="19"/>
        <end position="135"/>
    </location>
</feature>
<comment type="caution">
    <text evidence="2">The sequence shown here is derived from an EMBL/GenBank/DDBJ whole genome shotgun (WGS) entry which is preliminary data.</text>
</comment>
<keyword evidence="3" id="KW-1185">Reference proteome</keyword>